<sequence>MNDGVSRRRALGLLAAAMTAPGAAMAGAPAVSVRPHLRGGEIATRAVGGAKGVIARFGLPGEVVCAVADVRSGRPLEAVQDQDALPPASVAKILTTLYALDRLGPGYRFRTRLIGTGPVEGGVLKGDLVLAGGGDPTLDTNDLAALAAELKQKGLREVRGRFLVYDGALPYVHSIDETQHEHLGYSPAVSGIALNFNRVHFQWAQGAKGYAVAMDARSDRYRPEVAMARMRVVNRAVPIYTYADRKGIDDWTVASGALGKEGSRWLPVRRPAEYAGDVFRTMAAAYGITLKPADVTRNLPGGTVLVSHDSEPLHEILHDMLKYSNNLTAEMVGMTASASSGQRPENLRDSAAAMNGWAAANLGMRHTRMVDHSGLGDASRMTAGDLVTALVQVRRTGTLRPLLKPFPMRDAKGRVVKKHPIKVDAKTGTLNFVSGLGGFLTAPNGTELAFAIFASDPGKRARSKGAEGDIPKGARAWNRKAKQLQQRLIEHWSAAYS</sequence>
<proteinExistence type="inferred from homology"/>
<keyword evidence="3" id="KW-0732">Signal</keyword>
<reference evidence="4" key="1">
    <citation type="journal article" date="2014" name="Int. J. Syst. Evol. Microbiol.">
        <title>Complete genome sequence of Corynebacterium casei LMG S-19264T (=DSM 44701T), isolated from a smear-ripened cheese.</title>
        <authorList>
            <consortium name="US DOE Joint Genome Institute (JGI-PGF)"/>
            <person name="Walter F."/>
            <person name="Albersmeier A."/>
            <person name="Kalinowski J."/>
            <person name="Ruckert C."/>
        </authorList>
    </citation>
    <scope>NUCLEOTIDE SEQUENCE</scope>
    <source>
        <strain evidence="4">CGMCC 1.7081</strain>
    </source>
</reference>
<dbReference type="AlphaFoldDB" id="A0A8J3H8J8"/>
<evidence type="ECO:0000256" key="3">
    <source>
        <dbReference type="SAM" id="SignalP"/>
    </source>
</evidence>
<reference evidence="4" key="2">
    <citation type="submission" date="2020-09" db="EMBL/GenBank/DDBJ databases">
        <authorList>
            <person name="Sun Q."/>
            <person name="Zhou Y."/>
        </authorList>
    </citation>
    <scope>NUCLEOTIDE SEQUENCE</scope>
    <source>
        <strain evidence="4">CGMCC 1.7081</strain>
    </source>
</reference>
<dbReference type="InterPro" id="IPR012338">
    <property type="entry name" value="Beta-lactam/transpept-like"/>
</dbReference>
<evidence type="ECO:0000313" key="4">
    <source>
        <dbReference type="EMBL" id="GHH00386.1"/>
    </source>
</evidence>
<dbReference type="Pfam" id="PF02113">
    <property type="entry name" value="Peptidase_S13"/>
    <property type="match status" value="1"/>
</dbReference>
<dbReference type="PANTHER" id="PTHR30023">
    <property type="entry name" value="D-ALANYL-D-ALANINE CARBOXYPEPTIDASE"/>
    <property type="match status" value="1"/>
</dbReference>
<dbReference type="RefSeq" id="WP_028094755.1">
    <property type="nucleotide sequence ID" value="NZ_BNAP01000026.1"/>
</dbReference>
<dbReference type="NCBIfam" id="TIGR00666">
    <property type="entry name" value="PBP4"/>
    <property type="match status" value="1"/>
</dbReference>
<evidence type="ECO:0000256" key="1">
    <source>
        <dbReference type="ARBA" id="ARBA00006096"/>
    </source>
</evidence>
<dbReference type="GO" id="GO:0006508">
    <property type="term" value="P:proteolysis"/>
    <property type="evidence" value="ECO:0007669"/>
    <property type="project" value="InterPro"/>
</dbReference>
<gene>
    <name evidence="4" type="ORF">GCM10010961_37070</name>
</gene>
<dbReference type="GO" id="GO:0000270">
    <property type="term" value="P:peptidoglycan metabolic process"/>
    <property type="evidence" value="ECO:0007669"/>
    <property type="project" value="TreeGrafter"/>
</dbReference>
<dbReference type="PRINTS" id="PR00922">
    <property type="entry name" value="DADACBPTASE3"/>
</dbReference>
<dbReference type="InterPro" id="IPR000667">
    <property type="entry name" value="Peptidase_S13"/>
</dbReference>
<accession>A0A8J3H8J8</accession>
<keyword evidence="2" id="KW-0378">Hydrolase</keyword>
<dbReference type="Proteomes" id="UP000611500">
    <property type="component" value="Unassembled WGS sequence"/>
</dbReference>
<dbReference type="Gene3D" id="3.50.80.20">
    <property type="entry name" value="D-Ala-D-Ala carboxypeptidase C, peptidase S13"/>
    <property type="match status" value="1"/>
</dbReference>
<evidence type="ECO:0000256" key="2">
    <source>
        <dbReference type="ARBA" id="ARBA00022801"/>
    </source>
</evidence>
<dbReference type="GO" id="GO:0004185">
    <property type="term" value="F:serine-type carboxypeptidase activity"/>
    <property type="evidence" value="ECO:0007669"/>
    <property type="project" value="InterPro"/>
</dbReference>
<keyword evidence="4" id="KW-0121">Carboxypeptidase</keyword>
<feature type="chain" id="PRO_5035160863" evidence="3">
    <location>
        <begin position="27"/>
        <end position="497"/>
    </location>
</feature>
<dbReference type="SUPFAM" id="SSF56601">
    <property type="entry name" value="beta-lactamase/transpeptidase-like"/>
    <property type="match status" value="1"/>
</dbReference>
<dbReference type="PANTHER" id="PTHR30023:SF0">
    <property type="entry name" value="PENICILLIN-SENSITIVE CARBOXYPEPTIDASE A"/>
    <property type="match status" value="1"/>
</dbReference>
<evidence type="ECO:0000313" key="5">
    <source>
        <dbReference type="Proteomes" id="UP000611500"/>
    </source>
</evidence>
<dbReference type="PROSITE" id="PS51318">
    <property type="entry name" value="TAT"/>
    <property type="match status" value="1"/>
</dbReference>
<comment type="caution">
    <text evidence="4">The sequence shown here is derived from an EMBL/GenBank/DDBJ whole genome shotgun (WGS) entry which is preliminary data.</text>
</comment>
<keyword evidence="5" id="KW-1185">Reference proteome</keyword>
<feature type="signal peptide" evidence="3">
    <location>
        <begin position="1"/>
        <end position="26"/>
    </location>
</feature>
<keyword evidence="4" id="KW-0645">Protease</keyword>
<name>A0A8J3H8J8_9RHOB</name>
<protein>
    <submittedName>
        <fullName evidence="4">D-alanyl-D-alanine carboxypeptidase</fullName>
    </submittedName>
</protein>
<dbReference type="EMBL" id="BNAP01000026">
    <property type="protein sequence ID" value="GHH00386.1"/>
    <property type="molecule type" value="Genomic_DNA"/>
</dbReference>
<comment type="similarity">
    <text evidence="1">Belongs to the peptidase S13 family.</text>
</comment>
<dbReference type="InterPro" id="IPR006311">
    <property type="entry name" value="TAT_signal"/>
</dbReference>
<dbReference type="Gene3D" id="3.40.710.10">
    <property type="entry name" value="DD-peptidase/beta-lactamase superfamily"/>
    <property type="match status" value="1"/>
</dbReference>
<organism evidence="4 5">
    <name type="scientific">Pseudodonghicola xiamenensis</name>
    <dbReference type="NCBI Taxonomy" id="337702"/>
    <lineage>
        <taxon>Bacteria</taxon>
        <taxon>Pseudomonadati</taxon>
        <taxon>Pseudomonadota</taxon>
        <taxon>Alphaproteobacteria</taxon>
        <taxon>Rhodobacterales</taxon>
        <taxon>Paracoccaceae</taxon>
        <taxon>Pseudodonghicola</taxon>
    </lineage>
</organism>